<evidence type="ECO:0000313" key="4">
    <source>
        <dbReference type="EMBL" id="STT93249.1"/>
    </source>
</evidence>
<reference evidence="6 7" key="1">
    <citation type="submission" date="2018-06" db="EMBL/GenBank/DDBJ databases">
        <authorList>
            <consortium name="Pathogen Informatics"/>
            <person name="Doyle S."/>
        </authorList>
    </citation>
    <scope>NUCLEOTIDE SEQUENCE [LARGE SCALE GENOMIC DNA]</scope>
    <source>
        <strain evidence="5 9">NCTC5051</strain>
        <strain evidence="4 8">NCTC5052</strain>
        <strain evidence="2 7">NCTC9601</strain>
        <strain evidence="3 6">NCTC9645</strain>
    </source>
</reference>
<evidence type="ECO:0000313" key="5">
    <source>
        <dbReference type="EMBL" id="STU51069.1"/>
    </source>
</evidence>
<feature type="domain" description="LysR substrate-binding" evidence="1">
    <location>
        <begin position="1"/>
        <end position="62"/>
    </location>
</feature>
<dbReference type="AlphaFoldDB" id="A0A2X3KNE2"/>
<organism evidence="3 6">
    <name type="scientific">Klebsiella pneumoniae</name>
    <dbReference type="NCBI Taxonomy" id="573"/>
    <lineage>
        <taxon>Bacteria</taxon>
        <taxon>Pseudomonadati</taxon>
        <taxon>Pseudomonadota</taxon>
        <taxon>Gammaproteobacteria</taxon>
        <taxon>Enterobacterales</taxon>
        <taxon>Enterobacteriaceae</taxon>
        <taxon>Klebsiella/Raoultella group</taxon>
        <taxon>Klebsiella</taxon>
        <taxon>Klebsiella pneumoniae complex</taxon>
    </lineage>
</organism>
<evidence type="ECO:0000313" key="8">
    <source>
        <dbReference type="Proteomes" id="UP000254103"/>
    </source>
</evidence>
<dbReference type="EMBL" id="UGLU01000001">
    <property type="protein sequence ID" value="STU51069.1"/>
    <property type="molecule type" value="Genomic_DNA"/>
</dbReference>
<dbReference type="EMBL" id="UGLJ01000002">
    <property type="protein sequence ID" value="STT93249.1"/>
    <property type="molecule type" value="Genomic_DNA"/>
</dbReference>
<evidence type="ECO:0000313" key="3">
    <source>
        <dbReference type="EMBL" id="SQC87929.1"/>
    </source>
</evidence>
<dbReference type="Proteomes" id="UP000250675">
    <property type="component" value="Unassembled WGS sequence"/>
</dbReference>
<sequence>MVAHGAGGAILPRVIAERYRQRYSFAVIGLQDRWAQRRLCLCYQDDASLSPAMRRLLEWLRQP</sequence>
<dbReference type="InterPro" id="IPR005119">
    <property type="entry name" value="LysR_subst-bd"/>
</dbReference>
<protein>
    <submittedName>
        <fullName evidence="3">Regulatory protein, LysR</fullName>
    </submittedName>
</protein>
<dbReference type="Proteomes" id="UP000254103">
    <property type="component" value="Unassembled WGS sequence"/>
</dbReference>
<dbReference type="SUPFAM" id="SSF53850">
    <property type="entry name" value="Periplasmic binding protein-like II"/>
    <property type="match status" value="1"/>
</dbReference>
<evidence type="ECO:0000313" key="2">
    <source>
        <dbReference type="EMBL" id="SPX55646.1"/>
    </source>
</evidence>
<dbReference type="Pfam" id="PF03466">
    <property type="entry name" value="LysR_substrate"/>
    <property type="match status" value="1"/>
</dbReference>
<name>A0A2X3KNE2_KLEPN</name>
<proteinExistence type="predicted"/>
<evidence type="ECO:0000259" key="1">
    <source>
        <dbReference type="Pfam" id="PF03466"/>
    </source>
</evidence>
<dbReference type="EMBL" id="UASO01000010">
    <property type="protein sequence ID" value="SQC87929.1"/>
    <property type="molecule type" value="Genomic_DNA"/>
</dbReference>
<evidence type="ECO:0000313" key="6">
    <source>
        <dbReference type="Proteomes" id="UP000250675"/>
    </source>
</evidence>
<dbReference type="Proteomes" id="UP000254141">
    <property type="component" value="Unassembled WGS sequence"/>
</dbReference>
<dbReference type="RefSeq" id="WP_263299611.1">
    <property type="nucleotide sequence ID" value="NZ_JARAHW010000001.1"/>
</dbReference>
<evidence type="ECO:0000313" key="9">
    <source>
        <dbReference type="Proteomes" id="UP000254141"/>
    </source>
</evidence>
<evidence type="ECO:0000313" key="7">
    <source>
        <dbReference type="Proteomes" id="UP000251123"/>
    </source>
</evidence>
<gene>
    <name evidence="5" type="ORF">NCTC5051_02661</name>
    <name evidence="4" type="ORF">NCTC5052_01639</name>
    <name evidence="2" type="ORF">NCTC9601_02827</name>
    <name evidence="3" type="ORF">NCTC9645_06069</name>
</gene>
<accession>A0A2X3KNE2</accession>
<dbReference type="EMBL" id="UASN01000020">
    <property type="protein sequence ID" value="SPX55646.1"/>
    <property type="molecule type" value="Genomic_DNA"/>
</dbReference>
<dbReference type="Gene3D" id="3.40.190.290">
    <property type="match status" value="1"/>
</dbReference>
<dbReference type="Proteomes" id="UP000251123">
    <property type="component" value="Unassembled WGS sequence"/>
</dbReference>